<feature type="non-terminal residue" evidence="2">
    <location>
        <position position="1"/>
    </location>
</feature>
<dbReference type="Proteomes" id="UP000428333">
    <property type="component" value="Linkage Group LG13"/>
</dbReference>
<comment type="caution">
    <text evidence="2">The sequence shown here is derived from an EMBL/GenBank/DDBJ whole genome shotgun (WGS) entry which is preliminary data.</text>
</comment>
<accession>A0A6A4KC90</accession>
<sequence>TCTTHKGSLANGLRLFGVQLIDMSSSSSSSSLSSTNSISMKMKKSLSMDWLLSASSTPSPPPPSSFASNSQVSMNGDSNKKPNGKEKLALQSHASSISLGFWQKKQACRATYQPSIPVWLHGSCESQYYIANSSLAKSSVHSVAHDLELTLAASRPMNPSQYSCTFGLSY</sequence>
<gene>
    <name evidence="2" type="ORF">C3L33_21766</name>
</gene>
<dbReference type="OrthoDB" id="10526382at2759"/>
<protein>
    <submittedName>
        <fullName evidence="2">Uncharacterized protein</fullName>
    </submittedName>
</protein>
<feature type="compositionally biased region" description="Basic and acidic residues" evidence="1">
    <location>
        <begin position="78"/>
        <end position="88"/>
    </location>
</feature>
<dbReference type="AlphaFoldDB" id="A0A6A4KC90"/>
<proteinExistence type="predicted"/>
<evidence type="ECO:0000256" key="1">
    <source>
        <dbReference type="SAM" id="MobiDB-lite"/>
    </source>
</evidence>
<evidence type="ECO:0000313" key="2">
    <source>
        <dbReference type="EMBL" id="KAE9446336.1"/>
    </source>
</evidence>
<keyword evidence="3" id="KW-1185">Reference proteome</keyword>
<organism evidence="2 3">
    <name type="scientific">Rhododendron williamsianum</name>
    <dbReference type="NCBI Taxonomy" id="262921"/>
    <lineage>
        <taxon>Eukaryota</taxon>
        <taxon>Viridiplantae</taxon>
        <taxon>Streptophyta</taxon>
        <taxon>Embryophyta</taxon>
        <taxon>Tracheophyta</taxon>
        <taxon>Spermatophyta</taxon>
        <taxon>Magnoliopsida</taxon>
        <taxon>eudicotyledons</taxon>
        <taxon>Gunneridae</taxon>
        <taxon>Pentapetalae</taxon>
        <taxon>asterids</taxon>
        <taxon>Ericales</taxon>
        <taxon>Ericaceae</taxon>
        <taxon>Ericoideae</taxon>
        <taxon>Rhodoreae</taxon>
        <taxon>Rhododendron</taxon>
    </lineage>
</organism>
<dbReference type="EMBL" id="QEFC01003774">
    <property type="protein sequence ID" value="KAE9446336.1"/>
    <property type="molecule type" value="Genomic_DNA"/>
</dbReference>
<name>A0A6A4KC90_9ERIC</name>
<evidence type="ECO:0000313" key="3">
    <source>
        <dbReference type="Proteomes" id="UP000428333"/>
    </source>
</evidence>
<feature type="region of interest" description="Disordered" evidence="1">
    <location>
        <begin position="53"/>
        <end position="89"/>
    </location>
</feature>
<reference evidence="2 3" key="1">
    <citation type="journal article" date="2019" name="Genome Biol. Evol.">
        <title>The Rhododendron genome and chromosomal organization provide insight into shared whole-genome duplications across the heath family (Ericaceae).</title>
        <authorList>
            <person name="Soza V.L."/>
            <person name="Lindsley D."/>
            <person name="Waalkes A."/>
            <person name="Ramage E."/>
            <person name="Patwardhan R.P."/>
            <person name="Burton J.N."/>
            <person name="Adey A."/>
            <person name="Kumar A."/>
            <person name="Qiu R."/>
            <person name="Shendure J."/>
            <person name="Hall B."/>
        </authorList>
    </citation>
    <scope>NUCLEOTIDE SEQUENCE [LARGE SCALE GENOMIC DNA]</scope>
    <source>
        <strain evidence="2">RSF 1966-606</strain>
    </source>
</reference>